<dbReference type="InterPro" id="IPR001119">
    <property type="entry name" value="SLH_dom"/>
</dbReference>
<dbReference type="eggNOG" id="COG2340">
    <property type="taxonomic scope" value="Bacteria"/>
</dbReference>
<name>B0C2M9_ACAM1</name>
<dbReference type="PROSITE" id="PS51272">
    <property type="entry name" value="SLH"/>
    <property type="match status" value="3"/>
</dbReference>
<dbReference type="PANTHER" id="PTHR10334">
    <property type="entry name" value="CYSTEINE-RICH SECRETORY PROTEIN-RELATED"/>
    <property type="match status" value="1"/>
</dbReference>
<dbReference type="SUPFAM" id="SSF55797">
    <property type="entry name" value="PR-1-like"/>
    <property type="match status" value="1"/>
</dbReference>
<dbReference type="STRING" id="329726.AM1_5981"/>
<feature type="domain" description="SLH" evidence="1">
    <location>
        <begin position="120"/>
        <end position="179"/>
    </location>
</feature>
<dbReference type="InterPro" id="IPR035940">
    <property type="entry name" value="CAP_sf"/>
</dbReference>
<dbReference type="OrthoDB" id="9794228at2"/>
<organism evidence="2 3">
    <name type="scientific">Acaryochloris marina (strain MBIC 11017)</name>
    <dbReference type="NCBI Taxonomy" id="329726"/>
    <lineage>
        <taxon>Bacteria</taxon>
        <taxon>Bacillati</taxon>
        <taxon>Cyanobacteriota</taxon>
        <taxon>Cyanophyceae</taxon>
        <taxon>Acaryochloridales</taxon>
        <taxon>Acaryochloridaceae</taxon>
        <taxon>Acaryochloris</taxon>
    </lineage>
</organism>
<reference evidence="2 3" key="1">
    <citation type="journal article" date="2008" name="Proc. Natl. Acad. Sci. U.S.A.">
        <title>Niche adaptation and genome expansion in the chlorophyll d-producing cyanobacterium Acaryochloris marina.</title>
        <authorList>
            <person name="Swingley W.D."/>
            <person name="Chen M."/>
            <person name="Cheung P.C."/>
            <person name="Conrad A.L."/>
            <person name="Dejesa L.C."/>
            <person name="Hao J."/>
            <person name="Honchak B.M."/>
            <person name="Karbach L.E."/>
            <person name="Kurdoglu A."/>
            <person name="Lahiri S."/>
            <person name="Mastrian S.D."/>
            <person name="Miyashita H."/>
            <person name="Page L."/>
            <person name="Ramakrishna P."/>
            <person name="Satoh S."/>
            <person name="Sattley W.M."/>
            <person name="Shimada Y."/>
            <person name="Taylor H.L."/>
            <person name="Tomo T."/>
            <person name="Tsuchiya T."/>
            <person name="Wang Z.T."/>
            <person name="Raymond J."/>
            <person name="Mimuro M."/>
            <person name="Blankenship R.E."/>
            <person name="Touchman J.W."/>
        </authorList>
    </citation>
    <scope>NUCLEOTIDE SEQUENCE [LARGE SCALE GENOMIC DNA]</scope>
    <source>
        <strain evidence="3">MBIC 11017</strain>
    </source>
</reference>
<dbReference type="InterPro" id="IPR001283">
    <property type="entry name" value="CRISP-related"/>
</dbReference>
<dbReference type="InterPro" id="IPR014044">
    <property type="entry name" value="CAP_dom"/>
</dbReference>
<gene>
    <name evidence="2" type="ordered locus">AM1_5981</name>
</gene>
<dbReference type="HOGENOM" id="CLU_675475_0_0_3"/>
<dbReference type="Pfam" id="PF00395">
    <property type="entry name" value="SLH"/>
    <property type="match status" value="3"/>
</dbReference>
<evidence type="ECO:0000259" key="1">
    <source>
        <dbReference type="PROSITE" id="PS51272"/>
    </source>
</evidence>
<dbReference type="AlphaFoldDB" id="B0C2M9"/>
<sequence length="407" mass="44680">MFKRHFLGLGSAGVSIGFLWLNPGIALAAPGCESAQPLTLAGIGSPSNPAPPPFILAKKQFSDTRNHWAEPFISALVKRKIVSGFPGNRFKPDAPVTRAEFAAMLAKAFDYRSPRQSPKSFSDVTISWQKQSIGKAYALGFMSGGPKGRFNPNQAITRLQALVALSSGLELASPGNPVQVLSQQFRDANQVPSWAVKKIAATTRRKIVSNYPSPQVLSPNRMATRGEVAAFIYQALVNAKKAPQLAAKNVSRKYIVGYQGSITYDIKDLVPLHNQVRSEVGVGPITWSDNLAEYATEWANYLATKGGCKLTHRPFKGKWQQKYGENLFMGSFTAFNVTDAVKTWYTEKKKYDGKPLNRSNAVLASHYTQLVWGKTRKVGCAQVTCQKRLIVVCNYDPPGNHLGEKPF</sequence>
<keyword evidence="3" id="KW-1185">Reference proteome</keyword>
<dbReference type="Proteomes" id="UP000000268">
    <property type="component" value="Chromosome"/>
</dbReference>
<dbReference type="RefSeq" id="WP_012166119.1">
    <property type="nucleotide sequence ID" value="NC_009925.1"/>
</dbReference>
<evidence type="ECO:0000313" key="3">
    <source>
        <dbReference type="Proteomes" id="UP000000268"/>
    </source>
</evidence>
<dbReference type="EMBL" id="CP000828">
    <property type="protein sequence ID" value="ABW30917.1"/>
    <property type="molecule type" value="Genomic_DNA"/>
</dbReference>
<dbReference type="SMART" id="SM00198">
    <property type="entry name" value="SCP"/>
    <property type="match status" value="1"/>
</dbReference>
<dbReference type="Pfam" id="PF00188">
    <property type="entry name" value="CAP"/>
    <property type="match status" value="1"/>
</dbReference>
<dbReference type="FunFam" id="3.40.33.10:FF:000004">
    <property type="entry name" value="CAP, cysteine-rich secretory protein, antigen 5"/>
    <property type="match status" value="1"/>
</dbReference>
<feature type="domain" description="SLH" evidence="1">
    <location>
        <begin position="182"/>
        <end position="246"/>
    </location>
</feature>
<feature type="domain" description="SLH" evidence="1">
    <location>
        <begin position="56"/>
        <end position="119"/>
    </location>
</feature>
<dbReference type="PRINTS" id="PR00837">
    <property type="entry name" value="V5TPXLIKE"/>
</dbReference>
<accession>B0C2M9</accession>
<dbReference type="Gene3D" id="3.40.33.10">
    <property type="entry name" value="CAP"/>
    <property type="match status" value="1"/>
</dbReference>
<proteinExistence type="predicted"/>
<evidence type="ECO:0000313" key="2">
    <source>
        <dbReference type="EMBL" id="ABW30917.1"/>
    </source>
</evidence>
<protein>
    <recommendedName>
        <fullName evidence="1">SLH domain-containing protein</fullName>
    </recommendedName>
</protein>
<dbReference type="KEGG" id="amr:AM1_5981"/>